<name>A0A5C8UM96_9MICO</name>
<dbReference type="InterPro" id="IPR036409">
    <property type="entry name" value="Aldolase_II/adducin_N_sf"/>
</dbReference>
<evidence type="ECO:0000256" key="2">
    <source>
        <dbReference type="ARBA" id="ARBA00023239"/>
    </source>
</evidence>
<evidence type="ECO:0000259" key="3">
    <source>
        <dbReference type="SMART" id="SM01007"/>
    </source>
</evidence>
<dbReference type="Proteomes" id="UP000321379">
    <property type="component" value="Unassembled WGS sequence"/>
</dbReference>
<evidence type="ECO:0000313" key="5">
    <source>
        <dbReference type="Proteomes" id="UP000321379"/>
    </source>
</evidence>
<dbReference type="GO" id="GO:0019323">
    <property type="term" value="P:pentose catabolic process"/>
    <property type="evidence" value="ECO:0007669"/>
    <property type="project" value="TreeGrafter"/>
</dbReference>
<dbReference type="PANTHER" id="PTHR22789">
    <property type="entry name" value="FUCULOSE PHOSPHATE ALDOLASE"/>
    <property type="match status" value="1"/>
</dbReference>
<protein>
    <submittedName>
        <fullName evidence="4">Class II aldolase/adducin family protein</fullName>
    </submittedName>
</protein>
<sequence>MTSPSRDSETRQLVVQACRVLKANGHDDYIWGHVTVRDRAGRGMWMKPAGLGFEEVEEDDVILIAGDGEVIVGDRPRHSEWPIHSAIMAARQDVNSVVHSHPPYAIALAAAGHRLLPLAHAGTLFYPPDVPRFDQTSNLILTTELGSSLAEALGSENAMFMVNHGIVTSGASLKDAVVRAVLLEKACQQQLIALQAGAPLISPGPEAAREKRATVWPPAHLDALWDYLVRTLPGD</sequence>
<dbReference type="GO" id="GO:0016832">
    <property type="term" value="F:aldehyde-lyase activity"/>
    <property type="evidence" value="ECO:0007669"/>
    <property type="project" value="TreeGrafter"/>
</dbReference>
<gene>
    <name evidence="4" type="ORF">FVP33_15020</name>
</gene>
<keyword evidence="2" id="KW-0456">Lyase</keyword>
<reference evidence="4 5" key="1">
    <citation type="submission" date="2019-08" db="EMBL/GenBank/DDBJ databases">
        <title>Bacterial whole genome sequence for Glaciihabitans sp. CHu50b-6-2.</title>
        <authorList>
            <person name="Jin L."/>
        </authorList>
    </citation>
    <scope>NUCLEOTIDE SEQUENCE [LARGE SCALE GENOMIC DNA]</scope>
    <source>
        <strain evidence="4 5">CHu50b-6-2</strain>
    </source>
</reference>
<dbReference type="InterPro" id="IPR050197">
    <property type="entry name" value="Aldolase_class_II_sugar_metab"/>
</dbReference>
<evidence type="ECO:0000256" key="1">
    <source>
        <dbReference type="ARBA" id="ARBA00022723"/>
    </source>
</evidence>
<dbReference type="Gene3D" id="3.40.225.10">
    <property type="entry name" value="Class II aldolase/adducin N-terminal domain"/>
    <property type="match status" value="1"/>
</dbReference>
<comment type="caution">
    <text evidence="4">The sequence shown here is derived from an EMBL/GenBank/DDBJ whole genome shotgun (WGS) entry which is preliminary data.</text>
</comment>
<dbReference type="SMART" id="SM01007">
    <property type="entry name" value="Aldolase_II"/>
    <property type="match status" value="1"/>
</dbReference>
<evidence type="ECO:0000313" key="4">
    <source>
        <dbReference type="EMBL" id="TXN29472.1"/>
    </source>
</evidence>
<dbReference type="GO" id="GO:0005829">
    <property type="term" value="C:cytosol"/>
    <property type="evidence" value="ECO:0007669"/>
    <property type="project" value="TreeGrafter"/>
</dbReference>
<keyword evidence="1" id="KW-0479">Metal-binding</keyword>
<dbReference type="EMBL" id="VRMG01000009">
    <property type="protein sequence ID" value="TXN29472.1"/>
    <property type="molecule type" value="Genomic_DNA"/>
</dbReference>
<dbReference type="GO" id="GO:0046872">
    <property type="term" value="F:metal ion binding"/>
    <property type="evidence" value="ECO:0007669"/>
    <property type="project" value="UniProtKB-KW"/>
</dbReference>
<dbReference type="AlphaFoldDB" id="A0A5C8UM96"/>
<dbReference type="SUPFAM" id="SSF53639">
    <property type="entry name" value="AraD/HMP-PK domain-like"/>
    <property type="match status" value="1"/>
</dbReference>
<keyword evidence="5" id="KW-1185">Reference proteome</keyword>
<dbReference type="PANTHER" id="PTHR22789:SF0">
    <property type="entry name" value="3-OXO-TETRONATE 4-PHOSPHATE DECARBOXYLASE-RELATED"/>
    <property type="match status" value="1"/>
</dbReference>
<dbReference type="InterPro" id="IPR001303">
    <property type="entry name" value="Aldolase_II/adducin_N"/>
</dbReference>
<proteinExistence type="predicted"/>
<feature type="domain" description="Class II aldolase/adducin N-terminal" evidence="3">
    <location>
        <begin position="12"/>
        <end position="191"/>
    </location>
</feature>
<dbReference type="Pfam" id="PF00596">
    <property type="entry name" value="Aldolase_II"/>
    <property type="match status" value="1"/>
</dbReference>
<accession>A0A5C8UM96</accession>
<organism evidence="4 5">
    <name type="scientific">Lacisediminihabitans profunda</name>
    <dbReference type="NCBI Taxonomy" id="2594790"/>
    <lineage>
        <taxon>Bacteria</taxon>
        <taxon>Bacillati</taxon>
        <taxon>Actinomycetota</taxon>
        <taxon>Actinomycetes</taxon>
        <taxon>Micrococcales</taxon>
        <taxon>Microbacteriaceae</taxon>
        <taxon>Lacisediminihabitans</taxon>
    </lineage>
</organism>